<dbReference type="EMBL" id="FMHV01000002">
    <property type="protein sequence ID" value="SCL20553.1"/>
    <property type="molecule type" value="Genomic_DNA"/>
</dbReference>
<organism evidence="1 2">
    <name type="scientific">Micromonospora rhizosphaerae</name>
    <dbReference type="NCBI Taxonomy" id="568872"/>
    <lineage>
        <taxon>Bacteria</taxon>
        <taxon>Bacillati</taxon>
        <taxon>Actinomycetota</taxon>
        <taxon>Actinomycetes</taxon>
        <taxon>Micromonosporales</taxon>
        <taxon>Micromonosporaceae</taxon>
        <taxon>Micromonospora</taxon>
    </lineage>
</organism>
<evidence type="ECO:0008006" key="3">
    <source>
        <dbReference type="Google" id="ProtNLM"/>
    </source>
</evidence>
<dbReference type="STRING" id="568872.GA0070624_2028"/>
<dbReference type="AlphaFoldDB" id="A0A1C6RTU6"/>
<reference evidence="2" key="1">
    <citation type="submission" date="2016-06" db="EMBL/GenBank/DDBJ databases">
        <authorList>
            <person name="Varghese N."/>
            <person name="Submissions Spin"/>
        </authorList>
    </citation>
    <scope>NUCLEOTIDE SEQUENCE [LARGE SCALE GENOMIC DNA]</scope>
    <source>
        <strain evidence="2">DSM 45431</strain>
    </source>
</reference>
<protein>
    <recommendedName>
        <fullName evidence="3">Rho termination factor, N-terminal domain</fullName>
    </recommendedName>
</protein>
<evidence type="ECO:0000313" key="2">
    <source>
        <dbReference type="Proteomes" id="UP000199413"/>
    </source>
</evidence>
<gene>
    <name evidence="1" type="ORF">GA0070624_2028</name>
</gene>
<dbReference type="RefSeq" id="WP_141714981.1">
    <property type="nucleotide sequence ID" value="NZ_FMHV01000002.1"/>
</dbReference>
<dbReference type="OrthoDB" id="3405928at2"/>
<proteinExistence type="predicted"/>
<accession>A0A1C6RTU6</accession>
<name>A0A1C6RTU6_9ACTN</name>
<dbReference type="Proteomes" id="UP000199413">
    <property type="component" value="Unassembled WGS sequence"/>
</dbReference>
<sequence length="139" mass="14440">MTGPTPAALARVAEFLSGLSEAEVAALAEGRARLALLPNEDLPSPGRVAVSPAPAAVPSASPAAASTVDLARAEAALAAMARRDDGTAYLSSWTTRDLRELAAHTGLRGVTGLRKTELVDRIVDRTIGFRLNSAAIRQR</sequence>
<evidence type="ECO:0000313" key="1">
    <source>
        <dbReference type="EMBL" id="SCL20553.1"/>
    </source>
</evidence>
<keyword evidence="2" id="KW-1185">Reference proteome</keyword>